<dbReference type="Proteomes" id="UP000216021">
    <property type="component" value="Unassembled WGS sequence"/>
</dbReference>
<evidence type="ECO:0000256" key="6">
    <source>
        <dbReference type="SAM" id="SignalP"/>
    </source>
</evidence>
<keyword evidence="4 8" id="KW-0378">Hydrolase</keyword>
<dbReference type="PANTHER" id="PTHR47360">
    <property type="entry name" value="MUREIN DD-ENDOPEPTIDASE MEPS/MUREIN LD-CARBOXYPEPTIDASE"/>
    <property type="match status" value="1"/>
</dbReference>
<evidence type="ECO:0000256" key="2">
    <source>
        <dbReference type="ARBA" id="ARBA00022670"/>
    </source>
</evidence>
<dbReference type="InterPro" id="IPR052062">
    <property type="entry name" value="Murein_DD/LD_carboxypeptidase"/>
</dbReference>
<keyword evidence="5" id="KW-0788">Thiol protease</keyword>
<dbReference type="PANTHER" id="PTHR47360:SF1">
    <property type="entry name" value="ENDOPEPTIDASE NLPC-RELATED"/>
    <property type="match status" value="1"/>
</dbReference>
<keyword evidence="2" id="KW-0645">Protease</keyword>
<evidence type="ECO:0000259" key="7">
    <source>
        <dbReference type="PROSITE" id="PS51935"/>
    </source>
</evidence>
<evidence type="ECO:0000256" key="1">
    <source>
        <dbReference type="ARBA" id="ARBA00007074"/>
    </source>
</evidence>
<comment type="similarity">
    <text evidence="1">Belongs to the peptidase C40 family.</text>
</comment>
<keyword evidence="3 6" id="KW-0732">Signal</keyword>
<evidence type="ECO:0000256" key="5">
    <source>
        <dbReference type="ARBA" id="ARBA00022807"/>
    </source>
</evidence>
<dbReference type="AlphaFoldDB" id="A0A1S8CK42"/>
<dbReference type="STRING" id="2034155.BMI79_09795"/>
<dbReference type="EMBL" id="MOXD01000004">
    <property type="protein sequence ID" value="OMQ23787.1"/>
    <property type="molecule type" value="Genomic_DNA"/>
</dbReference>
<evidence type="ECO:0000256" key="4">
    <source>
        <dbReference type="ARBA" id="ARBA00022801"/>
    </source>
</evidence>
<proteinExistence type="inferred from homology"/>
<gene>
    <name evidence="8" type="ORF">BMI79_09795</name>
</gene>
<name>A0A1S8CK42_9GAMM</name>
<dbReference type="InterPro" id="IPR038765">
    <property type="entry name" value="Papain-like_cys_pep_sf"/>
</dbReference>
<keyword evidence="9" id="KW-1185">Reference proteome</keyword>
<evidence type="ECO:0000313" key="9">
    <source>
        <dbReference type="Proteomes" id="UP000216021"/>
    </source>
</evidence>
<dbReference type="GO" id="GO:0006508">
    <property type="term" value="P:proteolysis"/>
    <property type="evidence" value="ECO:0007669"/>
    <property type="project" value="UniProtKB-KW"/>
</dbReference>
<dbReference type="Pfam" id="PF00877">
    <property type="entry name" value="NLPC_P60"/>
    <property type="match status" value="1"/>
</dbReference>
<organism evidence="8 9">
    <name type="scientific">Serratia oryzae</name>
    <dbReference type="NCBI Taxonomy" id="2034155"/>
    <lineage>
        <taxon>Bacteria</taxon>
        <taxon>Pseudomonadati</taxon>
        <taxon>Pseudomonadota</taxon>
        <taxon>Gammaproteobacteria</taxon>
        <taxon>Enterobacterales</taxon>
        <taxon>Yersiniaceae</taxon>
        <taxon>Serratia</taxon>
    </lineage>
</organism>
<evidence type="ECO:0000313" key="8">
    <source>
        <dbReference type="EMBL" id="OMQ23787.1"/>
    </source>
</evidence>
<dbReference type="SUPFAM" id="SSF54001">
    <property type="entry name" value="Cysteine proteinases"/>
    <property type="match status" value="1"/>
</dbReference>
<evidence type="ECO:0000256" key="3">
    <source>
        <dbReference type="ARBA" id="ARBA00022729"/>
    </source>
</evidence>
<dbReference type="Gene3D" id="3.90.1720.10">
    <property type="entry name" value="endopeptidase domain like (from Nostoc punctiforme)"/>
    <property type="match status" value="1"/>
</dbReference>
<feature type="domain" description="NlpC/P60" evidence="7">
    <location>
        <begin position="49"/>
        <end position="170"/>
    </location>
</feature>
<protein>
    <submittedName>
        <fullName evidence="8">Hydrolase</fullName>
    </submittedName>
</protein>
<dbReference type="InterPro" id="IPR000064">
    <property type="entry name" value="NLP_P60_dom"/>
</dbReference>
<dbReference type="PROSITE" id="PS51935">
    <property type="entry name" value="NLPC_P60"/>
    <property type="match status" value="1"/>
</dbReference>
<dbReference type="OrthoDB" id="9807055at2"/>
<feature type="signal peptide" evidence="6">
    <location>
        <begin position="1"/>
        <end position="22"/>
    </location>
</feature>
<feature type="chain" id="PRO_5012526470" evidence="6">
    <location>
        <begin position="23"/>
        <end position="174"/>
    </location>
</feature>
<accession>A0A1S8CK42</accession>
<reference evidence="8 9" key="1">
    <citation type="submission" date="2016-11" db="EMBL/GenBank/DDBJ databases">
        <title>Rahnella oryzae sp. nov., isolated from rice root.</title>
        <authorList>
            <person name="Zhang X.-X."/>
            <person name="Zhang J."/>
        </authorList>
    </citation>
    <scope>NUCLEOTIDE SEQUENCE [LARGE SCALE GENOMIC DNA]</scope>
    <source>
        <strain evidence="8 9">J11-6</strain>
    </source>
</reference>
<sequence length="174" mass="19713">MLNIFTLFIFVLTALSVFSATASTNTKQAFFNPSLVSKKTSDKPGNNDTQRLKKILDHYGEWEGVRYKFGGNSRNGIDCSAYMQRVFKDGFSFSLPRTSHEQIKLGSRVAKDDLIAGDLIFFKTSEQERHVGVYVGDGKFLHASVKVGVTVSKLDNQYWKTKYDQARRINHTET</sequence>
<dbReference type="GO" id="GO:0008234">
    <property type="term" value="F:cysteine-type peptidase activity"/>
    <property type="evidence" value="ECO:0007669"/>
    <property type="project" value="UniProtKB-KW"/>
</dbReference>
<comment type="caution">
    <text evidence="8">The sequence shown here is derived from an EMBL/GenBank/DDBJ whole genome shotgun (WGS) entry which is preliminary data.</text>
</comment>